<gene>
    <name evidence="2" type="ORF">GCM10007989_30280</name>
</gene>
<sequence>MRPLIGQWRADKVRPCKQVEAGGAQKADTETGFDKTHQCRKALDAQASAYDMAEFGSVLVKEPVQRAGMVNADAFMRHDIREGNGPCGRQQCSERVLGRGDDPYPVIFEGPGFETRKIVIIGDDRDIGQPVLEGRKARGRRRFSQIDRHIGIALRKPRQKFGQPARQRRASAGKTQRTALSGGMLTHDEIKIRYLAHHPPGSFEISISGNGGAHALGRTIKQGDTEPRFEITKASADGRGGNVLFFSGAADRALFGQNKDQTGRDRIE</sequence>
<evidence type="ECO:0000256" key="1">
    <source>
        <dbReference type="SAM" id="MobiDB-lite"/>
    </source>
</evidence>
<reference evidence="2" key="2">
    <citation type="submission" date="2020-09" db="EMBL/GenBank/DDBJ databases">
        <authorList>
            <person name="Sun Q."/>
            <person name="Kim S."/>
        </authorList>
    </citation>
    <scope>NUCLEOTIDE SEQUENCE</scope>
    <source>
        <strain evidence="2">KCTC 32437</strain>
    </source>
</reference>
<accession>A0A918VWT8</accession>
<dbReference type="EMBL" id="BMZE01000003">
    <property type="protein sequence ID" value="GHA32157.1"/>
    <property type="molecule type" value="Genomic_DNA"/>
</dbReference>
<dbReference type="AlphaFoldDB" id="A0A918VWT8"/>
<keyword evidence="3" id="KW-1185">Reference proteome</keyword>
<organism evidence="2 3">
    <name type="scientific">Devosia pacifica</name>
    <dbReference type="NCBI Taxonomy" id="1335967"/>
    <lineage>
        <taxon>Bacteria</taxon>
        <taxon>Pseudomonadati</taxon>
        <taxon>Pseudomonadota</taxon>
        <taxon>Alphaproteobacteria</taxon>
        <taxon>Hyphomicrobiales</taxon>
        <taxon>Devosiaceae</taxon>
        <taxon>Devosia</taxon>
    </lineage>
</organism>
<evidence type="ECO:0000313" key="3">
    <source>
        <dbReference type="Proteomes" id="UP000646579"/>
    </source>
</evidence>
<name>A0A918VWT8_9HYPH</name>
<comment type="caution">
    <text evidence="2">The sequence shown here is derived from an EMBL/GenBank/DDBJ whole genome shotgun (WGS) entry which is preliminary data.</text>
</comment>
<protein>
    <submittedName>
        <fullName evidence="2">Uncharacterized protein</fullName>
    </submittedName>
</protein>
<feature type="region of interest" description="Disordered" evidence="1">
    <location>
        <begin position="158"/>
        <end position="178"/>
    </location>
</feature>
<evidence type="ECO:0000313" key="2">
    <source>
        <dbReference type="EMBL" id="GHA32157.1"/>
    </source>
</evidence>
<dbReference type="Proteomes" id="UP000646579">
    <property type="component" value="Unassembled WGS sequence"/>
</dbReference>
<proteinExistence type="predicted"/>
<reference evidence="2" key="1">
    <citation type="journal article" date="2014" name="Int. J. Syst. Evol. Microbiol.">
        <title>Complete genome sequence of Corynebacterium casei LMG S-19264T (=DSM 44701T), isolated from a smear-ripened cheese.</title>
        <authorList>
            <consortium name="US DOE Joint Genome Institute (JGI-PGF)"/>
            <person name="Walter F."/>
            <person name="Albersmeier A."/>
            <person name="Kalinowski J."/>
            <person name="Ruckert C."/>
        </authorList>
    </citation>
    <scope>NUCLEOTIDE SEQUENCE</scope>
    <source>
        <strain evidence="2">KCTC 32437</strain>
    </source>
</reference>